<reference evidence="2 3" key="1">
    <citation type="journal article" date="2024" name="Science">
        <title>Giant polyketide synthase enzymes in the biosynthesis of giant marine polyether toxins.</title>
        <authorList>
            <person name="Fallon T.R."/>
            <person name="Shende V.V."/>
            <person name="Wierzbicki I.H."/>
            <person name="Pendleton A.L."/>
            <person name="Watervoot N.F."/>
            <person name="Auber R.P."/>
            <person name="Gonzalez D.J."/>
            <person name="Wisecaver J.H."/>
            <person name="Moore B.S."/>
        </authorList>
    </citation>
    <scope>NUCLEOTIDE SEQUENCE [LARGE SCALE GENOMIC DNA]</scope>
    <source>
        <strain evidence="2 3">12B1</strain>
    </source>
</reference>
<protein>
    <submittedName>
        <fullName evidence="2">Uncharacterized protein</fullName>
    </submittedName>
</protein>
<dbReference type="EMBL" id="JBGBPQ010000022">
    <property type="protein sequence ID" value="KAL1503367.1"/>
    <property type="molecule type" value="Genomic_DNA"/>
</dbReference>
<evidence type="ECO:0000313" key="2">
    <source>
        <dbReference type="EMBL" id="KAL1503367.1"/>
    </source>
</evidence>
<name>A0AB34IMJ1_PRYPA</name>
<dbReference type="AlphaFoldDB" id="A0AB34IMJ1"/>
<feature type="compositionally biased region" description="Low complexity" evidence="1">
    <location>
        <begin position="94"/>
        <end position="111"/>
    </location>
</feature>
<comment type="caution">
    <text evidence="2">The sequence shown here is derived from an EMBL/GenBank/DDBJ whole genome shotgun (WGS) entry which is preliminary data.</text>
</comment>
<keyword evidence="3" id="KW-1185">Reference proteome</keyword>
<gene>
    <name evidence="2" type="ORF">AB1Y20_011419</name>
</gene>
<evidence type="ECO:0000313" key="3">
    <source>
        <dbReference type="Proteomes" id="UP001515480"/>
    </source>
</evidence>
<feature type="region of interest" description="Disordered" evidence="1">
    <location>
        <begin position="84"/>
        <end position="111"/>
    </location>
</feature>
<dbReference type="Proteomes" id="UP001515480">
    <property type="component" value="Unassembled WGS sequence"/>
</dbReference>
<sequence>MTGSIFCGAHEGVEIVDGFRRSLDESEICIMADAAVAMEEEFLLDIISDLEPTASLYCGSSKRKSPGLVQRRRPDDMSFADVLRHRGDDEPCLSPGSSFSSSEADTSSHSSCESMCEWTTVPVVTPEQMFALGRIVKQQRSSVTSSEAGG</sequence>
<organism evidence="2 3">
    <name type="scientific">Prymnesium parvum</name>
    <name type="common">Toxic golden alga</name>
    <dbReference type="NCBI Taxonomy" id="97485"/>
    <lineage>
        <taxon>Eukaryota</taxon>
        <taxon>Haptista</taxon>
        <taxon>Haptophyta</taxon>
        <taxon>Prymnesiophyceae</taxon>
        <taxon>Prymnesiales</taxon>
        <taxon>Prymnesiaceae</taxon>
        <taxon>Prymnesium</taxon>
    </lineage>
</organism>
<proteinExistence type="predicted"/>
<accession>A0AB34IMJ1</accession>
<evidence type="ECO:0000256" key="1">
    <source>
        <dbReference type="SAM" id="MobiDB-lite"/>
    </source>
</evidence>